<dbReference type="InterPro" id="IPR026057">
    <property type="entry name" value="TBL_C"/>
</dbReference>
<protein>
    <submittedName>
        <fullName evidence="4">TRICHOME BIREFRINGENCE-LIKE 25</fullName>
    </submittedName>
</protein>
<comment type="similarity">
    <text evidence="1">Belongs to the PC-esterase family. TBL subfamily.</text>
</comment>
<evidence type="ECO:0000313" key="4">
    <source>
        <dbReference type="EMBL" id="KAH6832548.1"/>
    </source>
</evidence>
<feature type="signal peptide" evidence="2">
    <location>
        <begin position="1"/>
        <end position="16"/>
    </location>
</feature>
<evidence type="ECO:0000256" key="1">
    <source>
        <dbReference type="ARBA" id="ARBA00007727"/>
    </source>
</evidence>
<dbReference type="Proteomes" id="UP001190926">
    <property type="component" value="Unassembled WGS sequence"/>
</dbReference>
<comment type="caution">
    <text evidence="4">The sequence shown here is derived from an EMBL/GenBank/DDBJ whole genome shotgun (WGS) entry which is preliminary data.</text>
</comment>
<gene>
    <name evidence="4" type="ORF">C2S53_008847</name>
</gene>
<feature type="chain" id="PRO_5042296972" evidence="2">
    <location>
        <begin position="17"/>
        <end position="125"/>
    </location>
</feature>
<evidence type="ECO:0000256" key="2">
    <source>
        <dbReference type="SAM" id="SignalP"/>
    </source>
</evidence>
<dbReference type="GO" id="GO:0016740">
    <property type="term" value="F:transferase activity"/>
    <property type="evidence" value="ECO:0007669"/>
    <property type="project" value="InterPro"/>
</dbReference>
<reference evidence="4 5" key="1">
    <citation type="journal article" date="2021" name="Nat. Commun.">
        <title>Incipient diploidization of the medicinal plant Perilla within 10,000 years.</title>
        <authorList>
            <person name="Zhang Y."/>
            <person name="Shen Q."/>
            <person name="Leng L."/>
            <person name="Zhang D."/>
            <person name="Chen S."/>
            <person name="Shi Y."/>
            <person name="Ning Z."/>
            <person name="Chen S."/>
        </authorList>
    </citation>
    <scope>NUCLEOTIDE SEQUENCE [LARGE SCALE GENOMIC DNA]</scope>
    <source>
        <strain evidence="5">cv. PC099</strain>
    </source>
</reference>
<organism evidence="4 5">
    <name type="scientific">Perilla frutescens var. hirtella</name>
    <name type="common">Perilla citriodora</name>
    <name type="synonym">Perilla setoyensis</name>
    <dbReference type="NCBI Taxonomy" id="608512"/>
    <lineage>
        <taxon>Eukaryota</taxon>
        <taxon>Viridiplantae</taxon>
        <taxon>Streptophyta</taxon>
        <taxon>Embryophyta</taxon>
        <taxon>Tracheophyta</taxon>
        <taxon>Spermatophyta</taxon>
        <taxon>Magnoliopsida</taxon>
        <taxon>eudicotyledons</taxon>
        <taxon>Gunneridae</taxon>
        <taxon>Pentapetalae</taxon>
        <taxon>asterids</taxon>
        <taxon>lamiids</taxon>
        <taxon>Lamiales</taxon>
        <taxon>Lamiaceae</taxon>
        <taxon>Nepetoideae</taxon>
        <taxon>Elsholtzieae</taxon>
        <taxon>Perilla</taxon>
    </lineage>
</organism>
<evidence type="ECO:0000259" key="3">
    <source>
        <dbReference type="Pfam" id="PF13839"/>
    </source>
</evidence>
<sequence>MMIILVILDALIPASTIDTPYSDDPTLVSKVEIDVPFVVEQAIDVYHDQPYKNRRWSFPSHNFTVSVVWAPFLTNVNTTEVGFEHAYRKALNSTLKFISEANHKPYTFRTTAPDHFENGEWYTGS</sequence>
<feature type="domain" description="Trichome birefringence-like C-terminal" evidence="3">
    <location>
        <begin position="77"/>
        <end position="124"/>
    </location>
</feature>
<proteinExistence type="inferred from homology"/>
<keyword evidence="2" id="KW-0732">Signal</keyword>
<dbReference type="EMBL" id="SDAM02000068">
    <property type="protein sequence ID" value="KAH6832548.1"/>
    <property type="molecule type" value="Genomic_DNA"/>
</dbReference>
<accession>A0AAD4JG78</accession>
<evidence type="ECO:0000313" key="5">
    <source>
        <dbReference type="Proteomes" id="UP001190926"/>
    </source>
</evidence>
<dbReference type="AlphaFoldDB" id="A0AAD4JG78"/>
<dbReference type="Pfam" id="PF13839">
    <property type="entry name" value="PC-Esterase"/>
    <property type="match status" value="1"/>
</dbReference>
<name>A0AAD4JG78_PERFH</name>
<keyword evidence="5" id="KW-1185">Reference proteome</keyword>